<accession>A0A2A4Z2N1</accession>
<sequence length="315" mass="35646">MRAGWQAVNSKPISQQFIAQMCQMAFGSAQYKHANPLNGGRSHQNHLLTLNNGIQVVLRIGKNPANLQKQYALSQKLWRKLPVPRFISAPQALNEQINFAFLEYKRGQRLANIQQLPTADQAQLAFELGEYLALIHSQTFKTAGEFDGQLKVDQTYDMSPKGVAGIFTERLSQAVGNGYISTAQCRSYIIKFETKIQILNQWQHPNCLIHADLNEDNVLHYDGHISAMLDWEFTISGHPALDFAKFTRTPYINCPVFLENLCDSYYLTHKSLPANWDDIAGVFDLIAWAEFLSRKNLNPDVRMSALKKLEMTLGG</sequence>
<comment type="caution">
    <text evidence="2">The sequence shown here is derived from an EMBL/GenBank/DDBJ whole genome shotgun (WGS) entry which is preliminary data.</text>
</comment>
<dbReference type="EMBL" id="NVUS01000009">
    <property type="protein sequence ID" value="PCJ00990.1"/>
    <property type="molecule type" value="Genomic_DNA"/>
</dbReference>
<dbReference type="Pfam" id="PF01636">
    <property type="entry name" value="APH"/>
    <property type="match status" value="1"/>
</dbReference>
<protein>
    <recommendedName>
        <fullName evidence="1">Aminoglycoside phosphotransferase domain-containing protein</fullName>
    </recommendedName>
</protein>
<gene>
    <name evidence="2" type="ORF">COB13_08485</name>
</gene>
<proteinExistence type="predicted"/>
<dbReference type="InterPro" id="IPR002575">
    <property type="entry name" value="Aminoglycoside_PTrfase"/>
</dbReference>
<dbReference type="AlphaFoldDB" id="A0A2A4Z2N1"/>
<evidence type="ECO:0000259" key="1">
    <source>
        <dbReference type="Pfam" id="PF01636"/>
    </source>
</evidence>
<reference evidence="2" key="2">
    <citation type="journal article" date="2018" name="ISME J.">
        <title>A dynamic microbial community with high functional redundancy inhabits the cold, oxic subseafloor aquifer.</title>
        <authorList>
            <person name="Tully B.J."/>
            <person name="Wheat C.G."/>
            <person name="Glazer B.T."/>
            <person name="Huber J.A."/>
        </authorList>
    </citation>
    <scope>NUCLEOTIDE SEQUENCE</scope>
    <source>
        <strain evidence="2">NORP83</strain>
    </source>
</reference>
<feature type="domain" description="Aminoglycoside phosphotransferase" evidence="1">
    <location>
        <begin position="34"/>
        <end position="265"/>
    </location>
</feature>
<dbReference type="SUPFAM" id="SSF56112">
    <property type="entry name" value="Protein kinase-like (PK-like)"/>
    <property type="match status" value="1"/>
</dbReference>
<organism evidence="2">
    <name type="scientific">OCS116 cluster bacterium</name>
    <dbReference type="NCBI Taxonomy" id="2030921"/>
    <lineage>
        <taxon>Bacteria</taxon>
        <taxon>Pseudomonadati</taxon>
        <taxon>Pseudomonadota</taxon>
        <taxon>Alphaproteobacteria</taxon>
        <taxon>OCS116 cluster</taxon>
    </lineage>
</organism>
<dbReference type="InterPro" id="IPR051678">
    <property type="entry name" value="AGP_Transferase"/>
</dbReference>
<name>A0A2A4Z2N1_9PROT</name>
<dbReference type="Gene3D" id="3.90.1200.10">
    <property type="match status" value="1"/>
</dbReference>
<evidence type="ECO:0000313" key="2">
    <source>
        <dbReference type="EMBL" id="PCJ00990.1"/>
    </source>
</evidence>
<dbReference type="InterPro" id="IPR011009">
    <property type="entry name" value="Kinase-like_dom_sf"/>
</dbReference>
<reference key="1">
    <citation type="submission" date="2017-08" db="EMBL/GenBank/DDBJ databases">
        <title>A dynamic microbial community with high functional redundancy inhabits the cold, oxic subseafloor aquifer.</title>
        <authorList>
            <person name="Tully B.J."/>
            <person name="Wheat C.G."/>
            <person name="Glazer B.T."/>
            <person name="Huber J.A."/>
        </authorList>
    </citation>
    <scope>NUCLEOTIDE SEQUENCE [LARGE SCALE GENOMIC DNA]</scope>
</reference>
<dbReference type="PANTHER" id="PTHR21310">
    <property type="entry name" value="AMINOGLYCOSIDE PHOSPHOTRANSFERASE-RELATED-RELATED"/>
    <property type="match status" value="1"/>
</dbReference>